<evidence type="ECO:0000313" key="3">
    <source>
        <dbReference type="Proteomes" id="UP001142325"/>
    </source>
</evidence>
<evidence type="ECO:0000313" key="2">
    <source>
        <dbReference type="EMBL" id="GLK01486.1"/>
    </source>
</evidence>
<evidence type="ECO:0000256" key="1">
    <source>
        <dbReference type="SAM" id="MobiDB-lite"/>
    </source>
</evidence>
<feature type="region of interest" description="Disordered" evidence="1">
    <location>
        <begin position="1"/>
        <end position="64"/>
    </location>
</feature>
<dbReference type="EMBL" id="BSET01000001">
    <property type="protein sequence ID" value="GLK01486.1"/>
    <property type="molecule type" value="Genomic_DNA"/>
</dbReference>
<accession>A0A9W6HSU3</accession>
<evidence type="ECO:0008006" key="4">
    <source>
        <dbReference type="Google" id="ProtNLM"/>
    </source>
</evidence>
<keyword evidence="3" id="KW-1185">Reference proteome</keyword>
<gene>
    <name evidence="2" type="ORF">GCM10017596_12010</name>
</gene>
<comment type="caution">
    <text evidence="2">The sequence shown here is derived from an EMBL/GenBank/DDBJ whole genome shotgun (WGS) entry which is preliminary data.</text>
</comment>
<dbReference type="Proteomes" id="UP001142325">
    <property type="component" value="Unassembled WGS sequence"/>
</dbReference>
<sequence length="64" mass="6752">MSTNSNNQLRSGQIAKQSGQYGVVGPRGGATGREVTVTKGEPMPPTPKPNMGFKLVDATKHGKR</sequence>
<protein>
    <recommendedName>
        <fullName evidence="4">YjzC family protein</fullName>
    </recommendedName>
</protein>
<organism evidence="2 3">
    <name type="scientific">Microbacterium keratanolyticum</name>
    <dbReference type="NCBI Taxonomy" id="67574"/>
    <lineage>
        <taxon>Bacteria</taxon>
        <taxon>Bacillati</taxon>
        <taxon>Actinomycetota</taxon>
        <taxon>Actinomycetes</taxon>
        <taxon>Micrococcales</taxon>
        <taxon>Microbacteriaceae</taxon>
        <taxon>Microbacterium</taxon>
    </lineage>
</organism>
<reference evidence="2" key="1">
    <citation type="journal article" date="2014" name="Int. J. Syst. Evol. Microbiol.">
        <title>Complete genome sequence of Corynebacterium casei LMG S-19264T (=DSM 44701T), isolated from a smear-ripened cheese.</title>
        <authorList>
            <consortium name="US DOE Joint Genome Institute (JGI-PGF)"/>
            <person name="Walter F."/>
            <person name="Albersmeier A."/>
            <person name="Kalinowski J."/>
            <person name="Ruckert C."/>
        </authorList>
    </citation>
    <scope>NUCLEOTIDE SEQUENCE</scope>
    <source>
        <strain evidence="2">VKM Ac-1958</strain>
    </source>
</reference>
<feature type="compositionally biased region" description="Polar residues" evidence="1">
    <location>
        <begin position="1"/>
        <end position="20"/>
    </location>
</feature>
<name>A0A9W6HSU3_9MICO</name>
<dbReference type="RefSeq" id="WP_204939125.1">
    <property type="nucleotide sequence ID" value="NZ_BAAAUM010000001.1"/>
</dbReference>
<proteinExistence type="predicted"/>
<dbReference type="AlphaFoldDB" id="A0A9W6HSU3"/>
<reference evidence="2" key="2">
    <citation type="submission" date="2023-01" db="EMBL/GenBank/DDBJ databases">
        <authorList>
            <person name="Sun Q."/>
            <person name="Evtushenko L."/>
        </authorList>
    </citation>
    <scope>NUCLEOTIDE SEQUENCE</scope>
    <source>
        <strain evidence="2">VKM Ac-1958</strain>
    </source>
</reference>